<evidence type="ECO:0000313" key="2">
    <source>
        <dbReference type="EMBL" id="TDU63075.1"/>
    </source>
</evidence>
<evidence type="ECO:0000313" key="3">
    <source>
        <dbReference type="Proteomes" id="UP000295662"/>
    </source>
</evidence>
<dbReference type="RefSeq" id="WP_133797458.1">
    <property type="nucleotide sequence ID" value="NZ_SOCA01000016.1"/>
</dbReference>
<dbReference type="OrthoDB" id="256753at2"/>
<feature type="domain" description="Zinc-ribbon" evidence="1">
    <location>
        <begin position="4"/>
        <end position="82"/>
    </location>
</feature>
<name>A0A4R7RJS1_9BACT</name>
<dbReference type="Proteomes" id="UP000295662">
    <property type="component" value="Unassembled WGS sequence"/>
</dbReference>
<dbReference type="Gene3D" id="3.40.390.70">
    <property type="match status" value="1"/>
</dbReference>
<dbReference type="Pfam" id="PF10005">
    <property type="entry name" value="Zn_ribbon_DZR_6"/>
    <property type="match status" value="1"/>
</dbReference>
<accession>A0A4R7RJS1</accession>
<proteinExistence type="predicted"/>
<dbReference type="Pfam" id="PF15887">
    <property type="entry name" value="Peptidase_Mx"/>
    <property type="match status" value="1"/>
</dbReference>
<dbReference type="AlphaFoldDB" id="A0A4R7RJS1"/>
<evidence type="ECO:0000259" key="1">
    <source>
        <dbReference type="Pfam" id="PF10005"/>
    </source>
</evidence>
<protein>
    <recommendedName>
        <fullName evidence="1">Zinc-ribbon domain-containing protein</fullName>
    </recommendedName>
</protein>
<organism evidence="2 3">
    <name type="scientific">Prosthecobacter fusiformis</name>
    <dbReference type="NCBI Taxonomy" id="48464"/>
    <lineage>
        <taxon>Bacteria</taxon>
        <taxon>Pseudomonadati</taxon>
        <taxon>Verrucomicrobiota</taxon>
        <taxon>Verrucomicrobiia</taxon>
        <taxon>Verrucomicrobiales</taxon>
        <taxon>Verrucomicrobiaceae</taxon>
        <taxon>Prosthecobacter</taxon>
    </lineage>
</organism>
<dbReference type="EMBL" id="SOCA01000016">
    <property type="protein sequence ID" value="TDU63075.1"/>
    <property type="molecule type" value="Genomic_DNA"/>
</dbReference>
<sequence>MQRFTCACGHILVFGSTHCPKCDHDVGYDPDRGVMVRLEPKGGMKLCENGVKHKVCNWLLSAAAPEKLCLACRMNRTIPDLNWGRNLMLWGKMEMAKRRLIYTLRRIGITLPSKAMNPKAGLAFDIVSTLSNPTVTTGHLNGVITVNLEEADDTYRQINRQQLGENSRTLLGHFRHESAHYLWQRFLSELSWEDPLRMAFRERFGDEWVDYAVALGNHYQKGPVAGWETSFITGYAASHPWEDWAETWAHYLQITDGLETCESMGIQVRHMALPLVMLPVEAGFLPTILKHEPAANDEFLAWLQRWICLSKVLNEVSNSIGESELYPYAIPVKVAQKLRLAHHYAKVWGLDKSKGTKV</sequence>
<keyword evidence="3" id="KW-1185">Reference proteome</keyword>
<gene>
    <name evidence="2" type="ORF">EI77_04497</name>
</gene>
<dbReference type="InterPro" id="IPR011201">
    <property type="entry name" value="Zinc-ribbon_6_bact"/>
</dbReference>
<dbReference type="InterPro" id="IPR031321">
    <property type="entry name" value="UCP012641"/>
</dbReference>
<comment type="caution">
    <text evidence="2">The sequence shown here is derived from an EMBL/GenBank/DDBJ whole genome shotgun (WGS) entry which is preliminary data.</text>
</comment>
<dbReference type="PIRSF" id="PIRSF012641">
    <property type="entry name" value="UCP012641"/>
    <property type="match status" value="1"/>
</dbReference>
<reference evidence="2 3" key="1">
    <citation type="submission" date="2019-03" db="EMBL/GenBank/DDBJ databases">
        <title>Genomic Encyclopedia of Archaeal and Bacterial Type Strains, Phase II (KMG-II): from individual species to whole genera.</title>
        <authorList>
            <person name="Goeker M."/>
        </authorList>
    </citation>
    <scope>NUCLEOTIDE SEQUENCE [LARGE SCALE GENOMIC DNA]</scope>
    <source>
        <strain evidence="2 3">ATCC 25309</strain>
    </source>
</reference>